<keyword evidence="2" id="KW-0472">Membrane</keyword>
<name>A0AAJ5Z465_9BASI</name>
<dbReference type="InterPro" id="IPR011989">
    <property type="entry name" value="ARM-like"/>
</dbReference>
<dbReference type="GO" id="GO:0005085">
    <property type="term" value="F:guanyl-nucleotide exchange factor activity"/>
    <property type="evidence" value="ECO:0007669"/>
    <property type="project" value="InterPro"/>
</dbReference>
<sequence length="956" mass="104885">MSHDAVKPTKSLFRNESYRLRRKDVTTVVKQTKSIQGPDKTVVVNQTSTSYASPSHLPSTHPSVNESDDSGTPAGPVAGGVVGGVVGLALVLAAAWFLYQHIKKKRNTRALDDMYAETGMGGGGVDRNARMRGNQDMMPVSHSWETGAPIHAEEDLYYAPSAMPQDVSQTAFASPVHANQLNTDAEKPTVVSLPSSASRYEAVQTHSTSAMPEDMSINADEPLPDMPAYVQEAEQAVEENPQRSTLVSETRNQPATSRLAPGSLSVNTSHLDGQTNLTEDDKSPLSIIESLKAGFGMTETLVLVYEPGYEFLSSLATVAHKFDITVEDTHSLELVLRAMGDELRSARLRKELVRSPLPALLLQILQKANLTERIEALRVIANLCIDNSESRLILLEVDIIPTIVRGLTESLSESTPVLQQIRWTLVSIGAMLNMQMDCVPVKHALLDCGTIPQTLNALARILAMDLKDPETHAVSVQAIEWGLRLLDDILTDEEAHTYAWTPHDAGILFRVLQVWSELDSGCFLDTEGMEHRISIIESGCSILDHESKNSTFCTAVVACENLDILGLLLHMVRETVVPYQDSSNLTDNEEPLMSGIYRVFGHLKKAATHTIVALAGEDANIDRLCPLSDGRLTHPNIFLETLYAWTSDVHGDSKQAVCAVLALGNLARGHTRSVELASQPHLLYHMLQQMEHHPNDMHITYAVIRAAGNFAIPDQNKSLLVSSDIVTKACAYLAPEHDVKSPIQTGVLVLIKNLVSSPSKPIVALDMLGCLSDTSKNVLEPLKELWHRTDDTTTQLRIARIFVALLRSVFGSDKGEGSMHRLAEESFMPSTKIDAAYKQAERELCGPPVVKALCHLLCHSQQYSVLQNEGLLGLIFLIRSAYADTFIVETIFQVSSSPPGGVFACVMEALHYIFQTAPAQVASNAYVLWLLLEKDERANGWRTRIEDAWGKCAPQM</sequence>
<evidence type="ECO:0000256" key="1">
    <source>
        <dbReference type="SAM" id="MobiDB-lite"/>
    </source>
</evidence>
<keyword evidence="4" id="KW-1185">Reference proteome</keyword>
<dbReference type="Proteomes" id="UP001217582">
    <property type="component" value="Chromosome 5"/>
</dbReference>
<evidence type="ECO:0000313" key="4">
    <source>
        <dbReference type="Proteomes" id="UP001217582"/>
    </source>
</evidence>
<dbReference type="AlphaFoldDB" id="A0AAJ5Z465"/>
<gene>
    <name evidence="3" type="ORF">MARU1_002695</name>
</gene>
<feature type="compositionally biased region" description="Polar residues" evidence="1">
    <location>
        <begin position="264"/>
        <end position="277"/>
    </location>
</feature>
<proteinExistence type="predicted"/>
<dbReference type="EMBL" id="CP119920">
    <property type="protein sequence ID" value="WFD16653.1"/>
    <property type="molecule type" value="Genomic_DNA"/>
</dbReference>
<protein>
    <submittedName>
        <fullName evidence="3">Uncharacterized protein</fullName>
    </submittedName>
</protein>
<dbReference type="InterPro" id="IPR016024">
    <property type="entry name" value="ARM-type_fold"/>
</dbReference>
<feature type="compositionally biased region" description="Polar residues" evidence="1">
    <location>
        <begin position="49"/>
        <end position="65"/>
    </location>
</feature>
<dbReference type="PANTHER" id="PTHR10957">
    <property type="entry name" value="RAP1 GTPASE-GDP DISSOCIATION STIMULATOR 1"/>
    <property type="match status" value="1"/>
</dbReference>
<feature type="region of interest" description="Disordered" evidence="1">
    <location>
        <begin position="237"/>
        <end position="278"/>
    </location>
</feature>
<evidence type="ECO:0000313" key="3">
    <source>
        <dbReference type="EMBL" id="WFD16653.1"/>
    </source>
</evidence>
<feature type="transmembrane region" description="Helical" evidence="2">
    <location>
        <begin position="77"/>
        <end position="99"/>
    </location>
</feature>
<dbReference type="Gene3D" id="1.25.10.10">
    <property type="entry name" value="Leucine-rich Repeat Variant"/>
    <property type="match status" value="2"/>
</dbReference>
<keyword evidence="2" id="KW-0812">Transmembrane</keyword>
<evidence type="ECO:0000256" key="2">
    <source>
        <dbReference type="SAM" id="Phobius"/>
    </source>
</evidence>
<accession>A0AAJ5Z465</accession>
<dbReference type="InterPro" id="IPR040144">
    <property type="entry name" value="RAP1GDS1"/>
</dbReference>
<reference evidence="3 4" key="1">
    <citation type="submission" date="2023-03" db="EMBL/GenBank/DDBJ databases">
        <title>Mating type loci evolution in Malassezia.</title>
        <authorList>
            <person name="Coelho M.A."/>
        </authorList>
    </citation>
    <scope>NUCLEOTIDE SEQUENCE [LARGE SCALE GENOMIC DNA]</scope>
    <source>
        <strain evidence="3 4">CBS 13387</strain>
    </source>
</reference>
<feature type="region of interest" description="Disordered" evidence="1">
    <location>
        <begin position="49"/>
        <end position="75"/>
    </location>
</feature>
<keyword evidence="2" id="KW-1133">Transmembrane helix</keyword>
<dbReference type="SUPFAM" id="SSF48371">
    <property type="entry name" value="ARM repeat"/>
    <property type="match status" value="1"/>
</dbReference>
<organism evidence="3 4">
    <name type="scientific">Malassezia arunalokei</name>
    <dbReference type="NCBI Taxonomy" id="1514897"/>
    <lineage>
        <taxon>Eukaryota</taxon>
        <taxon>Fungi</taxon>
        <taxon>Dikarya</taxon>
        <taxon>Basidiomycota</taxon>
        <taxon>Ustilaginomycotina</taxon>
        <taxon>Malasseziomycetes</taxon>
        <taxon>Malasseziales</taxon>
        <taxon>Malasseziaceae</taxon>
        <taxon>Malassezia</taxon>
    </lineage>
</organism>
<feature type="compositionally biased region" description="Polar residues" evidence="1">
    <location>
        <begin position="242"/>
        <end position="256"/>
    </location>
</feature>